<name>A0AAW8PYS4_VIBPH</name>
<gene>
    <name evidence="1" type="ORF">QX249_09975</name>
</gene>
<accession>A0AAW8PYS4</accession>
<proteinExistence type="predicted"/>
<sequence length="109" mass="12204">MSYIQVFVLENKSFGNSSNNGVSVTHFNNLYAEVPNGNVTLEEVQEDNGVILDLVERNIGTETYKHFTPRLESLKGKHLMAGGCFITTPDSRFSRAYGKQPIALHDRVE</sequence>
<evidence type="ECO:0000313" key="1">
    <source>
        <dbReference type="EMBL" id="MDS1820985.1"/>
    </source>
</evidence>
<dbReference type="AlphaFoldDB" id="A0AAW8PYS4"/>
<dbReference type="RefSeq" id="WP_311019776.1">
    <property type="nucleotide sequence ID" value="NZ_JAUHGG010000003.1"/>
</dbReference>
<evidence type="ECO:0000313" key="2">
    <source>
        <dbReference type="Proteomes" id="UP001253193"/>
    </source>
</evidence>
<dbReference type="Proteomes" id="UP001253193">
    <property type="component" value="Unassembled WGS sequence"/>
</dbReference>
<protein>
    <submittedName>
        <fullName evidence="1">Uncharacterized protein</fullName>
    </submittedName>
</protein>
<reference evidence="1" key="1">
    <citation type="submission" date="2023-06" db="EMBL/GenBank/DDBJ databases">
        <title>Genomic Diversity of Vibrio spp. and Metagenomic Analysis of Pathogens in Florida Gulf Coastal Waters Following Hurricane Ian.</title>
        <authorList>
            <person name="Brumfield K.D."/>
        </authorList>
    </citation>
    <scope>NUCLEOTIDE SEQUENCE</scope>
    <source>
        <strain evidence="1">WBS2B-138</strain>
    </source>
</reference>
<comment type="caution">
    <text evidence="1">The sequence shown here is derived from an EMBL/GenBank/DDBJ whole genome shotgun (WGS) entry which is preliminary data.</text>
</comment>
<organism evidence="1 2">
    <name type="scientific">Vibrio parahaemolyticus</name>
    <dbReference type="NCBI Taxonomy" id="670"/>
    <lineage>
        <taxon>Bacteria</taxon>
        <taxon>Pseudomonadati</taxon>
        <taxon>Pseudomonadota</taxon>
        <taxon>Gammaproteobacteria</taxon>
        <taxon>Vibrionales</taxon>
        <taxon>Vibrionaceae</taxon>
        <taxon>Vibrio</taxon>
    </lineage>
</organism>
<dbReference type="EMBL" id="JAUHGG010000003">
    <property type="protein sequence ID" value="MDS1820985.1"/>
    <property type="molecule type" value="Genomic_DNA"/>
</dbReference>